<evidence type="ECO:0000256" key="2">
    <source>
        <dbReference type="SAM" id="Phobius"/>
    </source>
</evidence>
<feature type="transmembrane region" description="Helical" evidence="2">
    <location>
        <begin position="360"/>
        <end position="379"/>
    </location>
</feature>
<dbReference type="Pfam" id="PF09913">
    <property type="entry name" value="DUF2142"/>
    <property type="match status" value="1"/>
</dbReference>
<name>A0A7M1R1X8_9ACTO</name>
<feature type="transmembrane region" description="Helical" evidence="2">
    <location>
        <begin position="20"/>
        <end position="39"/>
    </location>
</feature>
<proteinExistence type="predicted"/>
<dbReference type="InterPro" id="IPR018674">
    <property type="entry name" value="DUF2142_membrane"/>
</dbReference>
<feature type="transmembrane region" description="Helical" evidence="2">
    <location>
        <begin position="456"/>
        <end position="482"/>
    </location>
</feature>
<feature type="transmembrane region" description="Helical" evidence="2">
    <location>
        <begin position="140"/>
        <end position="161"/>
    </location>
</feature>
<accession>A0A7M1R1X8</accession>
<feature type="transmembrane region" description="Helical" evidence="2">
    <location>
        <begin position="326"/>
        <end position="348"/>
    </location>
</feature>
<reference evidence="3 4" key="1">
    <citation type="submission" date="2020-10" db="EMBL/GenBank/DDBJ databases">
        <title>Trueperella pecoris sp. nov. isolated from bovine and porcine specimens.</title>
        <authorList>
            <person name="Schoenecker L."/>
            <person name="Schnydrig P."/>
            <person name="Brodard I."/>
            <person name="Thomann A."/>
            <person name="Hemphill A."/>
            <person name="Rodriguez-Campos S."/>
            <person name="Perreten V."/>
            <person name="Jores J."/>
            <person name="Kittl S."/>
        </authorList>
    </citation>
    <scope>NUCLEOTIDE SEQUENCE [LARGE SCALE GENOMIC DNA]</scope>
    <source>
        <strain evidence="3 4">19OD0592</strain>
    </source>
</reference>
<evidence type="ECO:0000313" key="4">
    <source>
        <dbReference type="Proteomes" id="UP000594961"/>
    </source>
</evidence>
<feature type="transmembrane region" description="Helical" evidence="2">
    <location>
        <begin position="238"/>
        <end position="254"/>
    </location>
</feature>
<dbReference type="RefSeq" id="WP_197554683.1">
    <property type="nucleotide sequence ID" value="NZ_CP063212.1"/>
</dbReference>
<organism evidence="3 4">
    <name type="scientific">Trueperella pecoris</name>
    <dbReference type="NCBI Taxonomy" id="2733571"/>
    <lineage>
        <taxon>Bacteria</taxon>
        <taxon>Bacillati</taxon>
        <taxon>Actinomycetota</taxon>
        <taxon>Actinomycetes</taxon>
        <taxon>Actinomycetales</taxon>
        <taxon>Actinomycetaceae</taxon>
        <taxon>Trueperella</taxon>
    </lineage>
</organism>
<keyword evidence="2" id="KW-0472">Membrane</keyword>
<feature type="transmembrane region" description="Helical" evidence="2">
    <location>
        <begin position="385"/>
        <end position="402"/>
    </location>
</feature>
<dbReference type="AlphaFoldDB" id="A0A7M1R1X8"/>
<keyword evidence="2" id="KW-0812">Transmembrane</keyword>
<keyword evidence="2" id="KW-1133">Transmembrane helix</keyword>
<sequence length="535" mass="58802">MSEMKDTANSKSRNGLRRWLLMALLVVSLVGTGLSWILASPIGGSPDDDFHMGSVWCPRPAEESCETAVIDGVLNIKVPEPVALAPKCHIMQPDKPASCERPLDSRVDAYSPRFDLGSYPTFYYRFHHLLIMESVDASIILMRAVNYLIAVLMLGTIAVLLERKLRYPYLLAMVASWAPMGIYFLASMNPSSWSITGVFSYATAMWGAFEARDERRRWALTGMALLGALLCFGSRGDAAFYIFVVTMGLLFAIAKKRRDLPQWAMGGLLSMIGIYMMGSGGQVDNVVSSNNYVASPLSAGIRTLMDLPRFFAGLVGFEYGPGWFDIPLNGTVVVLAVILMGTVFFVGLRQGSWRKWMSATMILGAMSGIPVLMVAMGYFTRLGIYQPRYILPLLAVLMFFLLASDGGLRPRLSIAQEVFIFASFAVVVSYTLHIVLRRYVTGLGPIVPFNLDTSIGWWWDTSISPTTTWLIGTVSIILAVVLGRMLARPVSVEEIVALDDDRADRSRDGVASRAGAQEHEEDDAVILVAAPSQLP</sequence>
<feature type="transmembrane region" description="Helical" evidence="2">
    <location>
        <begin position="414"/>
        <end position="436"/>
    </location>
</feature>
<feature type="transmembrane region" description="Helical" evidence="2">
    <location>
        <begin position="263"/>
        <end position="283"/>
    </location>
</feature>
<gene>
    <name evidence="3" type="ORF">INS90_03195</name>
</gene>
<feature type="region of interest" description="Disordered" evidence="1">
    <location>
        <begin position="503"/>
        <end position="523"/>
    </location>
</feature>
<evidence type="ECO:0000313" key="3">
    <source>
        <dbReference type="EMBL" id="QOR48300.1"/>
    </source>
</evidence>
<protein>
    <submittedName>
        <fullName evidence="3">DUF2142 domain-containing protein</fullName>
    </submittedName>
</protein>
<evidence type="ECO:0000256" key="1">
    <source>
        <dbReference type="SAM" id="MobiDB-lite"/>
    </source>
</evidence>
<dbReference type="Proteomes" id="UP000594961">
    <property type="component" value="Chromosome"/>
</dbReference>
<dbReference type="EMBL" id="CP063212">
    <property type="protein sequence ID" value="QOR48300.1"/>
    <property type="molecule type" value="Genomic_DNA"/>
</dbReference>
<feature type="transmembrane region" description="Helical" evidence="2">
    <location>
        <begin position="168"/>
        <end position="186"/>
    </location>
</feature>